<reference evidence="1" key="1">
    <citation type="submission" date="2012-10" db="EMBL/GenBank/DDBJ databases">
        <authorList>
            <person name="Harkins D.M."/>
            <person name="Durkin A.S."/>
            <person name="Brinkac L.M."/>
            <person name="Selengut J.D."/>
            <person name="Sanka R."/>
            <person name="DePew J."/>
            <person name="Purushe J."/>
            <person name="Picardeau M."/>
            <person name="Werts C."/>
            <person name="Goarant C."/>
            <person name="Vinetz J.M."/>
            <person name="Sutton G.G."/>
            <person name="Nelson W.C."/>
            <person name="Fouts D.E."/>
        </authorList>
    </citation>
    <scope>NUCLEOTIDE SEQUENCE [LARGE SCALE GENOMIC DNA]</scope>
    <source>
        <strain evidence="1">200802841</strain>
    </source>
</reference>
<dbReference type="Proteomes" id="UP000006339">
    <property type="component" value="Unassembled WGS sequence"/>
</dbReference>
<organism evidence="1 2">
    <name type="scientific">Leptospira kirschneri str. 200802841</name>
    <dbReference type="NCBI Taxonomy" id="1193047"/>
    <lineage>
        <taxon>Bacteria</taxon>
        <taxon>Pseudomonadati</taxon>
        <taxon>Spirochaetota</taxon>
        <taxon>Spirochaetia</taxon>
        <taxon>Leptospirales</taxon>
        <taxon>Leptospiraceae</taxon>
        <taxon>Leptospira</taxon>
    </lineage>
</organism>
<evidence type="ECO:0000313" key="2">
    <source>
        <dbReference type="Proteomes" id="UP000006339"/>
    </source>
</evidence>
<protein>
    <submittedName>
        <fullName evidence="1">Uncharacterized protein</fullName>
    </submittedName>
</protein>
<dbReference type="AlphaFoldDB" id="A0A828Y7D8"/>
<proteinExistence type="predicted"/>
<gene>
    <name evidence="1" type="ORF">LEP1GSC131_2047</name>
</gene>
<keyword evidence="2" id="KW-1185">Reference proteome</keyword>
<dbReference type="EMBL" id="AKWH02000041">
    <property type="protein sequence ID" value="EKO51250.1"/>
    <property type="molecule type" value="Genomic_DNA"/>
</dbReference>
<name>A0A828Y7D8_9LEPT</name>
<accession>A0A828Y7D8</accession>
<evidence type="ECO:0000313" key="1">
    <source>
        <dbReference type="EMBL" id="EKO51250.1"/>
    </source>
</evidence>
<sequence length="64" mass="7681">MGEGEMELSSNNLSEKVQLREDIEFTRKILRDVQMRRIIETLLEIPKEEFDRIEAILKTFRKTL</sequence>
<comment type="caution">
    <text evidence="1">The sequence shown here is derived from an EMBL/GenBank/DDBJ whole genome shotgun (WGS) entry which is preliminary data.</text>
</comment>